<evidence type="ECO:0000313" key="3">
    <source>
        <dbReference type="Proteomes" id="UP000024635"/>
    </source>
</evidence>
<feature type="compositionally biased region" description="Basic and acidic residues" evidence="1">
    <location>
        <begin position="7"/>
        <end position="16"/>
    </location>
</feature>
<evidence type="ECO:0000256" key="1">
    <source>
        <dbReference type="SAM" id="MobiDB-lite"/>
    </source>
</evidence>
<gene>
    <name evidence="2" type="primary">Acey_s0614.g687</name>
    <name evidence="2" type="ORF">Y032_0614g687</name>
</gene>
<feature type="region of interest" description="Disordered" evidence="1">
    <location>
        <begin position="75"/>
        <end position="119"/>
    </location>
</feature>
<protein>
    <submittedName>
        <fullName evidence="2">Uncharacterized protein</fullName>
    </submittedName>
</protein>
<evidence type="ECO:0000313" key="2">
    <source>
        <dbReference type="EMBL" id="EYC40401.1"/>
    </source>
</evidence>
<organism evidence="2 3">
    <name type="scientific">Ancylostoma ceylanicum</name>
    <dbReference type="NCBI Taxonomy" id="53326"/>
    <lineage>
        <taxon>Eukaryota</taxon>
        <taxon>Metazoa</taxon>
        <taxon>Ecdysozoa</taxon>
        <taxon>Nematoda</taxon>
        <taxon>Chromadorea</taxon>
        <taxon>Rhabditida</taxon>
        <taxon>Rhabditina</taxon>
        <taxon>Rhabditomorpha</taxon>
        <taxon>Strongyloidea</taxon>
        <taxon>Ancylostomatidae</taxon>
        <taxon>Ancylostomatinae</taxon>
        <taxon>Ancylostoma</taxon>
    </lineage>
</organism>
<reference evidence="3" key="1">
    <citation type="journal article" date="2015" name="Nat. Genet.">
        <title>The genome and transcriptome of the zoonotic hookworm Ancylostoma ceylanicum identify infection-specific gene families.</title>
        <authorList>
            <person name="Schwarz E.M."/>
            <person name="Hu Y."/>
            <person name="Antoshechkin I."/>
            <person name="Miller M.M."/>
            <person name="Sternberg P.W."/>
            <person name="Aroian R.V."/>
        </authorList>
    </citation>
    <scope>NUCLEOTIDE SEQUENCE</scope>
    <source>
        <strain evidence="3">HY135</strain>
    </source>
</reference>
<dbReference type="Proteomes" id="UP000024635">
    <property type="component" value="Unassembled WGS sequence"/>
</dbReference>
<feature type="region of interest" description="Disordered" evidence="1">
    <location>
        <begin position="1"/>
        <end position="34"/>
    </location>
</feature>
<dbReference type="AlphaFoldDB" id="A0A016WLB4"/>
<comment type="caution">
    <text evidence="2">The sequence shown here is derived from an EMBL/GenBank/DDBJ whole genome shotgun (WGS) entry which is preliminary data.</text>
</comment>
<keyword evidence="3" id="KW-1185">Reference proteome</keyword>
<dbReference type="EMBL" id="JARK01000214">
    <property type="protein sequence ID" value="EYC40401.1"/>
    <property type="molecule type" value="Genomic_DNA"/>
</dbReference>
<proteinExistence type="predicted"/>
<sequence>MPTSPAQRREWGEGEAAKVAMPRGRRASTDQHQQHVRVEIPRADEPRSCNTAAGVTLLTTRRDLENFRFRVIESEIGAESPGRNFAGPSSGGTDSTENRQCIRKSENEHYSNEIQGFSS</sequence>
<name>A0A016WLB4_9BILA</name>
<accession>A0A016WLB4</accession>